<feature type="transmembrane region" description="Helical" evidence="1">
    <location>
        <begin position="307"/>
        <end position="328"/>
    </location>
</feature>
<feature type="transmembrane region" description="Helical" evidence="1">
    <location>
        <begin position="262"/>
        <end position="280"/>
    </location>
</feature>
<accession>A0A1U7D9Y2</accession>
<feature type="transmembrane region" description="Helical" evidence="1">
    <location>
        <begin position="422"/>
        <end position="446"/>
    </location>
</feature>
<keyword evidence="1" id="KW-1133">Transmembrane helix</keyword>
<feature type="transmembrane region" description="Helical" evidence="1">
    <location>
        <begin position="163"/>
        <end position="190"/>
    </location>
</feature>
<reference evidence="2 3" key="1">
    <citation type="submission" date="2016-03" db="EMBL/GenBank/DDBJ databases">
        <title>Deep-sea bacteria in the southern Pacific.</title>
        <authorList>
            <person name="Tang K."/>
        </authorList>
    </citation>
    <scope>NUCLEOTIDE SEQUENCE [LARGE SCALE GENOMIC DNA]</scope>
    <source>
        <strain evidence="2 3">JLT2016</strain>
    </source>
</reference>
<evidence type="ECO:0000256" key="1">
    <source>
        <dbReference type="SAM" id="Phobius"/>
    </source>
</evidence>
<feature type="transmembrane region" description="Helical" evidence="1">
    <location>
        <begin position="196"/>
        <end position="215"/>
    </location>
</feature>
<protein>
    <submittedName>
        <fullName evidence="2">H+/citrate symporter</fullName>
    </submittedName>
</protein>
<dbReference type="EMBL" id="CP014796">
    <property type="protein sequence ID" value="APX24918.1"/>
    <property type="molecule type" value="Genomic_DNA"/>
</dbReference>
<feature type="transmembrane region" description="Helical" evidence="1">
    <location>
        <begin position="384"/>
        <end position="410"/>
    </location>
</feature>
<sequence>MTLALIALQAVVEWTAIEVLQSPVALLGLALVPFLALEAGLVGWLFLAVAAAVTLGLMRQTPDWTDTVLRALQTAGFYAAFFCSLSLLRNVSQSSPSMERAGTYLARQPPGRRYMALTVGAHVFALILNYGAIQLLGGLSLASAKTEPDAEIRRIRIRRMMLAIQRGFISSLPWSPLSFSVAIAVSVIPGTSWGQLLLPGIVTGILYFGTGWAMDTIFKPKVSGGRKAVQLDPGRWTALLPLGLLLLIMLAAILAVELALHIRVIGVVLVVIPLISLIWLRMQGREGFGQRLRDYAVVEINSYKHEILLLMSAGYIGITASVLVGPWMRAANLDLASLPAWVVLLTMLWVLPLMGQIGANPILSLSLIGPLLPAPEAIGIAPSALALSMICGWILTGITSPFTATTLLIARFGGIKAWQVGWVWNRGFFCAAMALLSAWVLLYAYVLT</sequence>
<evidence type="ECO:0000313" key="3">
    <source>
        <dbReference type="Proteomes" id="UP000186559"/>
    </source>
</evidence>
<proteinExistence type="predicted"/>
<keyword evidence="1" id="KW-0812">Transmembrane</keyword>
<dbReference type="STRING" id="1229727.Ga0080559_TMP4122"/>
<dbReference type="AlphaFoldDB" id="A0A1U7D9Y2"/>
<feature type="transmembrane region" description="Helical" evidence="1">
    <location>
        <begin position="340"/>
        <end position="363"/>
    </location>
</feature>
<keyword evidence="1" id="KW-0472">Membrane</keyword>
<feature type="transmembrane region" description="Helical" evidence="1">
    <location>
        <begin position="114"/>
        <end position="142"/>
    </location>
</feature>
<evidence type="ECO:0000313" key="2">
    <source>
        <dbReference type="EMBL" id="APX24918.1"/>
    </source>
</evidence>
<dbReference type="KEGG" id="tpro:Ga0080559_TMP4122"/>
<dbReference type="Proteomes" id="UP000186559">
    <property type="component" value="Chromosome"/>
</dbReference>
<feature type="transmembrane region" description="Helical" evidence="1">
    <location>
        <begin position="25"/>
        <end position="55"/>
    </location>
</feature>
<feature type="transmembrane region" description="Helical" evidence="1">
    <location>
        <begin position="236"/>
        <end position="256"/>
    </location>
</feature>
<gene>
    <name evidence="2" type="ORF">Ga0080559_TMP4122</name>
</gene>
<feature type="transmembrane region" description="Helical" evidence="1">
    <location>
        <begin position="67"/>
        <end position="88"/>
    </location>
</feature>
<keyword evidence="3" id="KW-1185">Reference proteome</keyword>
<organism evidence="2 3">
    <name type="scientific">Salipiger profundus</name>
    <dbReference type="NCBI Taxonomy" id="1229727"/>
    <lineage>
        <taxon>Bacteria</taxon>
        <taxon>Pseudomonadati</taxon>
        <taxon>Pseudomonadota</taxon>
        <taxon>Alphaproteobacteria</taxon>
        <taxon>Rhodobacterales</taxon>
        <taxon>Roseobacteraceae</taxon>
        <taxon>Salipiger</taxon>
    </lineage>
</organism>
<name>A0A1U7D9Y2_9RHOB</name>